<dbReference type="KEGG" id="mlt:VC82_2190"/>
<evidence type="ECO:0000313" key="1">
    <source>
        <dbReference type="EMBL" id="AKA35783.1"/>
    </source>
</evidence>
<dbReference type="Proteomes" id="UP000032726">
    <property type="component" value="Chromosome"/>
</dbReference>
<evidence type="ECO:0008006" key="3">
    <source>
        <dbReference type="Google" id="ProtNLM"/>
    </source>
</evidence>
<evidence type="ECO:0000313" key="2">
    <source>
        <dbReference type="Proteomes" id="UP000032726"/>
    </source>
</evidence>
<proteinExistence type="predicted"/>
<dbReference type="STRING" id="516051.VC82_2190"/>
<accession>A0A0D5YVA8</accession>
<reference evidence="1 2" key="1">
    <citation type="submission" date="2015-03" db="EMBL/GenBank/DDBJ databases">
        <title>Complete genome sequence of Muricauda lutaonensis CC-HSB-11T, isolated from a coastal hot spring.</title>
        <authorList>
            <person name="Kim K.M."/>
        </authorList>
    </citation>
    <scope>NUCLEOTIDE SEQUENCE [LARGE SCALE GENOMIC DNA]</scope>
    <source>
        <strain evidence="1 2">CC-HSB-11</strain>
    </source>
</reference>
<sequence>MPVILKFISSLFKKHPEPVSAETLRRVLMEYISPEVSKIGLEWNGKNQWIGPAEDGIRKVLKHQVGKGLMGTFIWGMCYDFLPMVSGKRIVLQRTFKSARPQLFQSSATTDSFLNKKSNLENGVTSTWGEKECRKSISKLFDKRKVEIFEWLEKGKTIDGSIEIAKSQFDDKVYNTHWPNPKYVASFLFAKKGDRTKGMEMLMEIENERPSFEPEVFEKLKKRLLEL</sequence>
<keyword evidence="2" id="KW-1185">Reference proteome</keyword>
<dbReference type="EMBL" id="CP011071">
    <property type="protein sequence ID" value="AKA35783.1"/>
    <property type="molecule type" value="Genomic_DNA"/>
</dbReference>
<dbReference type="AlphaFoldDB" id="A0A0D5YVA8"/>
<gene>
    <name evidence="1" type="ORF">VC82_2190</name>
</gene>
<dbReference type="HOGENOM" id="CLU_1218654_0_0_10"/>
<organism evidence="1 2">
    <name type="scientific">Flagellimonas lutaonensis</name>
    <dbReference type="NCBI Taxonomy" id="516051"/>
    <lineage>
        <taxon>Bacteria</taxon>
        <taxon>Pseudomonadati</taxon>
        <taxon>Bacteroidota</taxon>
        <taxon>Flavobacteriia</taxon>
        <taxon>Flavobacteriales</taxon>
        <taxon>Flavobacteriaceae</taxon>
        <taxon>Flagellimonas</taxon>
    </lineage>
</organism>
<protein>
    <recommendedName>
        <fullName evidence="3">DUF4304 domain-containing protein</fullName>
    </recommendedName>
</protein>
<name>A0A0D5YVA8_9FLAO</name>